<dbReference type="AlphaFoldDB" id="A0A1E3PRL8"/>
<dbReference type="GO" id="GO:0000403">
    <property type="term" value="F:Y-form DNA binding"/>
    <property type="evidence" value="ECO:0007669"/>
    <property type="project" value="TreeGrafter"/>
</dbReference>
<sequence>MARHDGLKLGKAMDIIVYHRDFIGMIKDGWLCDVNFTTVKTSTDMKQVKTASTGDYDLGSLSKAVNTIKNNELLVRMWFKNREEHHIQSTLIFCVDIGHVESLTALFRQRGVDARFVTSATKRATRDIIIEDFKAKKFPVMINCGVFSEGTDIPNIDCVILNRPTRSKNLLVQMIGRGMRRSEGKINCYVYDFVGNVDSNIITVPTLLGLDPDMIVNNSTMQDLIEQKESQDAKLIEIEKEMKKKELDSLELTAQHQAKLEQEHTQVTTKTYSSITDIVGRFYGNTYGTRPGLAQLRSPINKSRYAWVPVAQNKFVLNTDNGDLLKLEYNNETKSFTFSRRSSSYGWTRQDGTNIRIQKNDNIFEGILDSGQAVAAAETYIGNTYKTWSLLKTARFRAAPATPKQVGHIREFLRKNYQKLQEYKNLETSHDFDMTLSNDSEKTNRVVARPTGIRILVDKINANEINKGEAGDLITMMHNGGFTNLINDSKSLLKKTIKQRKSDNKKLQDQKLRELKESTKRPTKAERLRIGHNIKVGELE</sequence>
<dbReference type="STRING" id="857566.A0A1E3PRL8"/>
<accession>A0A1E3PRL8</accession>
<dbReference type="GO" id="GO:0061749">
    <property type="term" value="F:forked DNA-dependent helicase activity"/>
    <property type="evidence" value="ECO:0007669"/>
    <property type="project" value="TreeGrafter"/>
</dbReference>
<gene>
    <name evidence="4" type="ORF">NADFUDRAFT_81154</name>
</gene>
<dbReference type="Proteomes" id="UP000095009">
    <property type="component" value="Unassembled WGS sequence"/>
</dbReference>
<dbReference type="PROSITE" id="PS51194">
    <property type="entry name" value="HELICASE_CTER"/>
    <property type="match status" value="1"/>
</dbReference>
<reference evidence="4 5" key="1">
    <citation type="journal article" date="2016" name="Proc. Natl. Acad. Sci. U.S.A.">
        <title>Comparative genomics of biotechnologically important yeasts.</title>
        <authorList>
            <person name="Riley R."/>
            <person name="Haridas S."/>
            <person name="Wolfe K.H."/>
            <person name="Lopes M.R."/>
            <person name="Hittinger C.T."/>
            <person name="Goeker M."/>
            <person name="Salamov A.A."/>
            <person name="Wisecaver J.H."/>
            <person name="Long T.M."/>
            <person name="Calvey C.H."/>
            <person name="Aerts A.L."/>
            <person name="Barry K.W."/>
            <person name="Choi C."/>
            <person name="Clum A."/>
            <person name="Coughlan A.Y."/>
            <person name="Deshpande S."/>
            <person name="Douglass A.P."/>
            <person name="Hanson S.J."/>
            <person name="Klenk H.-P."/>
            <person name="LaButti K.M."/>
            <person name="Lapidus A."/>
            <person name="Lindquist E.A."/>
            <person name="Lipzen A.M."/>
            <person name="Meier-Kolthoff J.P."/>
            <person name="Ohm R.A."/>
            <person name="Otillar R.P."/>
            <person name="Pangilinan J.L."/>
            <person name="Peng Y."/>
            <person name="Rokas A."/>
            <person name="Rosa C.A."/>
            <person name="Scheuner C."/>
            <person name="Sibirny A.A."/>
            <person name="Slot J.C."/>
            <person name="Stielow J.B."/>
            <person name="Sun H."/>
            <person name="Kurtzman C.P."/>
            <person name="Blackwell M."/>
            <person name="Grigoriev I.V."/>
            <person name="Jeffries T.W."/>
        </authorList>
    </citation>
    <scope>NUCLEOTIDE SEQUENCE [LARGE SCALE GENOMIC DNA]</scope>
    <source>
        <strain evidence="4 5">DSM 6958</strain>
    </source>
</reference>
<dbReference type="SMART" id="SM00490">
    <property type="entry name" value="HELICc"/>
    <property type="match status" value="1"/>
</dbReference>
<organism evidence="4 5">
    <name type="scientific">Nadsonia fulvescens var. elongata DSM 6958</name>
    <dbReference type="NCBI Taxonomy" id="857566"/>
    <lineage>
        <taxon>Eukaryota</taxon>
        <taxon>Fungi</taxon>
        <taxon>Dikarya</taxon>
        <taxon>Ascomycota</taxon>
        <taxon>Saccharomycotina</taxon>
        <taxon>Dipodascomycetes</taxon>
        <taxon>Dipodascales</taxon>
        <taxon>Dipodascales incertae sedis</taxon>
        <taxon>Nadsonia</taxon>
    </lineage>
</organism>
<feature type="compositionally biased region" description="Basic and acidic residues" evidence="2">
    <location>
        <begin position="500"/>
        <end position="527"/>
    </location>
</feature>
<dbReference type="GO" id="GO:0032042">
    <property type="term" value="P:mitochondrial DNA metabolic process"/>
    <property type="evidence" value="ECO:0007669"/>
    <property type="project" value="TreeGrafter"/>
</dbReference>
<dbReference type="PANTHER" id="PTHR47396:SF1">
    <property type="entry name" value="ATP-DEPENDENT HELICASE IRC3-RELATED"/>
    <property type="match status" value="1"/>
</dbReference>
<dbReference type="InterPro" id="IPR027417">
    <property type="entry name" value="P-loop_NTPase"/>
</dbReference>
<name>A0A1E3PRL8_9ASCO</name>
<dbReference type="GO" id="GO:0005759">
    <property type="term" value="C:mitochondrial matrix"/>
    <property type="evidence" value="ECO:0007669"/>
    <property type="project" value="TreeGrafter"/>
</dbReference>
<dbReference type="InterPro" id="IPR050742">
    <property type="entry name" value="Helicase_Restrict-Modif_Enz"/>
</dbReference>
<dbReference type="CDD" id="cd18799">
    <property type="entry name" value="SF2_C_EcoAI-like"/>
    <property type="match status" value="1"/>
</dbReference>
<dbReference type="PANTHER" id="PTHR47396">
    <property type="entry name" value="TYPE I RESTRICTION ENZYME ECOKI R PROTEIN"/>
    <property type="match status" value="1"/>
</dbReference>
<dbReference type="EMBL" id="KV454406">
    <property type="protein sequence ID" value="ODQ68073.1"/>
    <property type="molecule type" value="Genomic_DNA"/>
</dbReference>
<keyword evidence="5" id="KW-1185">Reference proteome</keyword>
<evidence type="ECO:0000256" key="2">
    <source>
        <dbReference type="SAM" id="MobiDB-lite"/>
    </source>
</evidence>
<evidence type="ECO:0000256" key="1">
    <source>
        <dbReference type="SAM" id="Coils"/>
    </source>
</evidence>
<dbReference type="SUPFAM" id="SSF52540">
    <property type="entry name" value="P-loop containing nucleoside triphosphate hydrolases"/>
    <property type="match status" value="1"/>
</dbReference>
<evidence type="ECO:0000313" key="4">
    <source>
        <dbReference type="EMBL" id="ODQ68073.1"/>
    </source>
</evidence>
<proteinExistence type="predicted"/>
<dbReference type="Pfam" id="PF00271">
    <property type="entry name" value="Helicase_C"/>
    <property type="match status" value="1"/>
</dbReference>
<protein>
    <recommendedName>
        <fullName evidence="3">Helicase C-terminal domain-containing protein</fullName>
    </recommendedName>
</protein>
<dbReference type="GO" id="GO:0070125">
    <property type="term" value="P:mitochondrial translational elongation"/>
    <property type="evidence" value="ECO:0007669"/>
    <property type="project" value="TreeGrafter"/>
</dbReference>
<dbReference type="GO" id="GO:0036121">
    <property type="term" value="F:double-stranded DNA helicase activity"/>
    <property type="evidence" value="ECO:0007669"/>
    <property type="project" value="TreeGrafter"/>
</dbReference>
<dbReference type="InterPro" id="IPR001650">
    <property type="entry name" value="Helicase_C-like"/>
</dbReference>
<dbReference type="OrthoDB" id="16911at2759"/>
<feature type="domain" description="Helicase C-terminal" evidence="3">
    <location>
        <begin position="60"/>
        <end position="246"/>
    </location>
</feature>
<feature type="region of interest" description="Disordered" evidence="2">
    <location>
        <begin position="498"/>
        <end position="527"/>
    </location>
</feature>
<feature type="coiled-coil region" evidence="1">
    <location>
        <begin position="221"/>
        <end position="255"/>
    </location>
</feature>
<keyword evidence="1" id="KW-0175">Coiled coil</keyword>
<dbReference type="Gene3D" id="3.40.50.300">
    <property type="entry name" value="P-loop containing nucleotide triphosphate hydrolases"/>
    <property type="match status" value="1"/>
</dbReference>
<evidence type="ECO:0000259" key="3">
    <source>
        <dbReference type="PROSITE" id="PS51194"/>
    </source>
</evidence>
<evidence type="ECO:0000313" key="5">
    <source>
        <dbReference type="Proteomes" id="UP000095009"/>
    </source>
</evidence>